<dbReference type="InterPro" id="IPR003331">
    <property type="entry name" value="UDP_GlcNAc_Epimerase_2_dom"/>
</dbReference>
<dbReference type="EMBL" id="AP012050">
    <property type="protein sequence ID" value="BAM48464.1"/>
    <property type="molecule type" value="Genomic_DNA"/>
</dbReference>
<evidence type="ECO:0000256" key="1">
    <source>
        <dbReference type="ARBA" id="ARBA00023235"/>
    </source>
</evidence>
<dbReference type="PANTHER" id="PTHR43174:SF2">
    <property type="entry name" value="UDP-N-ACETYLGLUCOSAMINE 2-EPIMERASE"/>
    <property type="match status" value="1"/>
</dbReference>
<keyword evidence="1 4" id="KW-0413">Isomerase</keyword>
<evidence type="ECO:0000256" key="2">
    <source>
        <dbReference type="ARBA" id="ARBA00038209"/>
    </source>
</evidence>
<dbReference type="CDD" id="cd03786">
    <property type="entry name" value="GTB_UDP-GlcNAc_2-Epimerase"/>
    <property type="match status" value="1"/>
</dbReference>
<dbReference type="EC" id="5.1.3.14" evidence="3"/>
<dbReference type="RefSeq" id="WP_015011043.1">
    <property type="nucleotide sequence ID" value="NC_018704.1"/>
</dbReference>
<dbReference type="AlphaFoldDB" id="K0J0X3"/>
<dbReference type="STRING" id="698758.AXY_23320"/>
<dbReference type="PATRIC" id="fig|698758.3.peg.2339"/>
<gene>
    <name evidence="6" type="primary">mnaA</name>
    <name evidence="6" type="ordered locus">AXY_23320</name>
</gene>
<evidence type="ECO:0000259" key="5">
    <source>
        <dbReference type="Pfam" id="PF02350"/>
    </source>
</evidence>
<comment type="similarity">
    <text evidence="2 4">Belongs to the UDP-N-acetylglucosamine 2-epimerase family.</text>
</comment>
<dbReference type="NCBIfam" id="TIGR00236">
    <property type="entry name" value="wecB"/>
    <property type="match status" value="1"/>
</dbReference>
<dbReference type="Proteomes" id="UP000006294">
    <property type="component" value="Chromosome"/>
</dbReference>
<protein>
    <recommendedName>
        <fullName evidence="3">UDP-N-acetylglucosamine 2-epimerase (non-hydrolyzing)</fullName>
        <ecNumber evidence="3">5.1.3.14</ecNumber>
    </recommendedName>
</protein>
<dbReference type="GO" id="GO:0008761">
    <property type="term" value="F:UDP-N-acetylglucosamine 2-epimerase activity"/>
    <property type="evidence" value="ECO:0007669"/>
    <property type="project" value="UniProtKB-EC"/>
</dbReference>
<dbReference type="InterPro" id="IPR029767">
    <property type="entry name" value="WecB-like"/>
</dbReference>
<reference evidence="6 7" key="1">
    <citation type="submission" date="2011-01" db="EMBL/GenBank/DDBJ databases">
        <title>Whole genome sequence of Amphibacillus xylinus NBRC 15112.</title>
        <authorList>
            <person name="Nakazawa H."/>
            <person name="Katano Y."/>
            <person name="Nakamura S."/>
            <person name="Sasagawa M."/>
            <person name="Fukada J."/>
            <person name="Arai T."/>
            <person name="Sasakura N."/>
            <person name="Mochizuki D."/>
            <person name="Hosoyama A."/>
            <person name="Harada K."/>
            <person name="Horikawa H."/>
            <person name="Kato Y."/>
            <person name="Harada T."/>
            <person name="Sasaki K."/>
            <person name="Sekiguchi M."/>
            <person name="Hodoyama M."/>
            <person name="Nishiko R."/>
            <person name="Narita H."/>
            <person name="Hanamaki A."/>
            <person name="Hata C."/>
            <person name="Konno Y."/>
            <person name="Niimura Y."/>
            <person name="Yamazaki S."/>
            <person name="Fujita N."/>
        </authorList>
    </citation>
    <scope>NUCLEOTIDE SEQUENCE [LARGE SCALE GENOMIC DNA]</scope>
    <source>
        <strain evidence="7">ATCC 51415 / DSM 6626 / JCM 7361 / LMG 17667 / NBRC 15112 / Ep01</strain>
    </source>
</reference>
<organism evidence="6 7">
    <name type="scientific">Amphibacillus xylanus (strain ATCC 51415 / DSM 6626 / JCM 7361 / LMG 17667 / NBRC 15112 / Ep01)</name>
    <dbReference type="NCBI Taxonomy" id="698758"/>
    <lineage>
        <taxon>Bacteria</taxon>
        <taxon>Bacillati</taxon>
        <taxon>Bacillota</taxon>
        <taxon>Bacilli</taxon>
        <taxon>Bacillales</taxon>
        <taxon>Bacillaceae</taxon>
        <taxon>Amphibacillus</taxon>
    </lineage>
</organism>
<dbReference type="Gene3D" id="3.40.50.2000">
    <property type="entry name" value="Glycogen Phosphorylase B"/>
    <property type="match status" value="2"/>
</dbReference>
<dbReference type="HOGENOM" id="CLU_041674_1_0_9"/>
<dbReference type="SUPFAM" id="SSF53756">
    <property type="entry name" value="UDP-Glycosyltransferase/glycogen phosphorylase"/>
    <property type="match status" value="1"/>
</dbReference>
<dbReference type="OrthoDB" id="9803238at2"/>
<evidence type="ECO:0000256" key="3">
    <source>
        <dbReference type="ARBA" id="ARBA00038858"/>
    </source>
</evidence>
<dbReference type="eggNOG" id="COG0381">
    <property type="taxonomic scope" value="Bacteria"/>
</dbReference>
<keyword evidence="7" id="KW-1185">Reference proteome</keyword>
<name>K0J0X3_AMPXN</name>
<dbReference type="KEGG" id="axl:AXY_23320"/>
<feature type="domain" description="UDP-N-acetylglucosamine 2-epimerase" evidence="5">
    <location>
        <begin position="23"/>
        <end position="364"/>
    </location>
</feature>
<accession>K0J0X3</accession>
<dbReference type="PANTHER" id="PTHR43174">
    <property type="entry name" value="UDP-N-ACETYLGLUCOSAMINE 2-EPIMERASE"/>
    <property type="match status" value="1"/>
</dbReference>
<dbReference type="Pfam" id="PF02350">
    <property type="entry name" value="Epimerase_2"/>
    <property type="match status" value="1"/>
</dbReference>
<evidence type="ECO:0000256" key="4">
    <source>
        <dbReference type="RuleBase" id="RU003513"/>
    </source>
</evidence>
<proteinExistence type="inferred from homology"/>
<evidence type="ECO:0000313" key="6">
    <source>
        <dbReference type="EMBL" id="BAM48464.1"/>
    </source>
</evidence>
<sequence length="383" mass="43567">MLKIMVIFGTRPEGIKMAPLINALKQEEEIQCVVVNTAQHREMLDQVLCLFDIEPDYDLNLMQVGRRVEELVGVMMSELSEIITKEKPDLVLVHGDTMTTFIGAYAAFLKQVPVGHVEAGLRTYNKFSPFPEEINRQMVSKIASYHFAPTERNKAYLLKENIKEDSIYVVGNTVIDALLQVASRQQELSRELDDILSNSLKTILLTTHRRENLDDLQSIYEAVNHLVEDHPNIQVIFPVHKNPLVRDQAIRSYRNKDRVHLIEPLDYETFVHVMKHAYLVITDSGGIQEEAPSLGKPVLVARDTTERPEGVEAGTLKLVGTSPKAIYKACRKLIVDSSEYKKMTEIKNPFGTGDTSKRIIDIIKLNFHEKLKQDDLLNPVKVR</sequence>
<evidence type="ECO:0000313" key="7">
    <source>
        <dbReference type="Proteomes" id="UP000006294"/>
    </source>
</evidence>